<dbReference type="EMBL" id="JWZX01002795">
    <property type="protein sequence ID" value="KOO26831.1"/>
    <property type="molecule type" value="Genomic_DNA"/>
</dbReference>
<dbReference type="Proteomes" id="UP000037460">
    <property type="component" value="Unassembled WGS sequence"/>
</dbReference>
<evidence type="ECO:0000256" key="2">
    <source>
        <dbReference type="ARBA" id="ARBA00022837"/>
    </source>
</evidence>
<feature type="domain" description="EF-hand" evidence="4">
    <location>
        <begin position="219"/>
        <end position="254"/>
    </location>
</feature>
<proteinExistence type="predicted"/>
<dbReference type="PROSITE" id="PS00018">
    <property type="entry name" value="EF_HAND_1"/>
    <property type="match status" value="1"/>
</dbReference>
<gene>
    <name evidence="5" type="ORF">Ctob_005247</name>
</gene>
<dbReference type="FunFam" id="1.10.238.10:FF:000178">
    <property type="entry name" value="Calmodulin-2 A"/>
    <property type="match status" value="1"/>
</dbReference>
<name>A0A0M0JJQ3_9EUKA</name>
<reference evidence="6" key="1">
    <citation type="journal article" date="2015" name="PLoS Genet.">
        <title>Genome Sequence and Transcriptome Analyses of Chrysochromulina tobin: Metabolic Tools for Enhanced Algal Fitness in the Prominent Order Prymnesiales (Haptophyceae).</title>
        <authorList>
            <person name="Hovde B.T."/>
            <person name="Deodato C.R."/>
            <person name="Hunsperger H.M."/>
            <person name="Ryken S.A."/>
            <person name="Yost W."/>
            <person name="Jha R.K."/>
            <person name="Patterson J."/>
            <person name="Monnat R.J. Jr."/>
            <person name="Barlow S.B."/>
            <person name="Starkenburg S.R."/>
            <person name="Cattolico R.A."/>
        </authorList>
    </citation>
    <scope>NUCLEOTIDE SEQUENCE</scope>
    <source>
        <strain evidence="6">CCMP291</strain>
    </source>
</reference>
<dbReference type="GO" id="GO:0005509">
    <property type="term" value="F:calcium ion binding"/>
    <property type="evidence" value="ECO:0007669"/>
    <property type="project" value="InterPro"/>
</dbReference>
<evidence type="ECO:0000256" key="3">
    <source>
        <dbReference type="SAM" id="SignalP"/>
    </source>
</evidence>
<evidence type="ECO:0000313" key="6">
    <source>
        <dbReference type="Proteomes" id="UP000037460"/>
    </source>
</evidence>
<dbReference type="CDD" id="cd00051">
    <property type="entry name" value="EFh"/>
    <property type="match status" value="1"/>
</dbReference>
<dbReference type="InterPro" id="IPR002048">
    <property type="entry name" value="EF_hand_dom"/>
</dbReference>
<dbReference type="Gene3D" id="1.10.238.10">
    <property type="entry name" value="EF-hand"/>
    <property type="match status" value="1"/>
</dbReference>
<keyword evidence="1" id="KW-0677">Repeat</keyword>
<feature type="signal peptide" evidence="3">
    <location>
        <begin position="1"/>
        <end position="16"/>
    </location>
</feature>
<sequence length="381" mass="40300">MRRGLKLLLIVGGAAALTMDSVSMRKIDLGGGRAMSVAEPKENVAAADAAVAEILGIAVDAIKAQRKALASYDNAEGQKLWPASVAFARMLTGSMVPSVKGLRVIELGAGLGVVGVAAALAGAEKVTLTDFQPKSLELAEITAKANGVSSAIFSTRLLDWNHPGDLASLGPYDLVVASDVLYDKALTRVLVSYARKPFDKEPHWGVQTVHKLPKKIPDEAMMAAKAMFFSLDRDNSGSIDAVELGVMLRALGQNPTEEELKALIDSVDGADGDEADGQIQLREFLRLYADAIDATGKKVNKVDKSDVNNVFACFGGDLKLNAPRDGAPVAQDPKSVVETTNVQAKLIEDFGLAVDFNEIFGLSGTMTKIDMAALLEVDMSA</sequence>
<evidence type="ECO:0000313" key="5">
    <source>
        <dbReference type="EMBL" id="KOO26831.1"/>
    </source>
</evidence>
<dbReference type="InterPro" id="IPR011992">
    <property type="entry name" value="EF-hand-dom_pair"/>
</dbReference>
<keyword evidence="2" id="KW-0106">Calcium</keyword>
<protein>
    <submittedName>
        <fullName evidence="5">Calmodulin</fullName>
    </submittedName>
</protein>
<comment type="caution">
    <text evidence="5">The sequence shown here is derived from an EMBL/GenBank/DDBJ whole genome shotgun (WGS) entry which is preliminary data.</text>
</comment>
<keyword evidence="3" id="KW-0732">Signal</keyword>
<evidence type="ECO:0000259" key="4">
    <source>
        <dbReference type="PROSITE" id="PS50222"/>
    </source>
</evidence>
<accession>A0A0M0JJQ3</accession>
<dbReference type="SUPFAM" id="SSF47473">
    <property type="entry name" value="EF-hand"/>
    <property type="match status" value="1"/>
</dbReference>
<dbReference type="PANTHER" id="PTHR14614">
    <property type="entry name" value="HEPATOCELLULAR CARCINOMA-ASSOCIATED ANTIGEN"/>
    <property type="match status" value="1"/>
</dbReference>
<dbReference type="InterPro" id="IPR029063">
    <property type="entry name" value="SAM-dependent_MTases_sf"/>
</dbReference>
<keyword evidence="6" id="KW-1185">Reference proteome</keyword>
<dbReference type="GO" id="GO:0043226">
    <property type="term" value="C:organelle"/>
    <property type="evidence" value="ECO:0007669"/>
    <property type="project" value="UniProtKB-ARBA"/>
</dbReference>
<evidence type="ECO:0000256" key="1">
    <source>
        <dbReference type="ARBA" id="ARBA00022737"/>
    </source>
</evidence>
<dbReference type="Pfam" id="PF10294">
    <property type="entry name" value="Methyltransf_16"/>
    <property type="match status" value="1"/>
</dbReference>
<dbReference type="Gene3D" id="3.40.50.150">
    <property type="entry name" value="Vaccinia Virus protein VP39"/>
    <property type="match status" value="1"/>
</dbReference>
<dbReference type="PROSITE" id="PS50222">
    <property type="entry name" value="EF_HAND_2"/>
    <property type="match status" value="1"/>
</dbReference>
<dbReference type="InterPro" id="IPR018247">
    <property type="entry name" value="EF_Hand_1_Ca_BS"/>
</dbReference>
<dbReference type="AlphaFoldDB" id="A0A0M0JJQ3"/>
<organism evidence="5 6">
    <name type="scientific">Chrysochromulina tobinii</name>
    <dbReference type="NCBI Taxonomy" id="1460289"/>
    <lineage>
        <taxon>Eukaryota</taxon>
        <taxon>Haptista</taxon>
        <taxon>Haptophyta</taxon>
        <taxon>Prymnesiophyceae</taxon>
        <taxon>Prymnesiales</taxon>
        <taxon>Chrysochromulinaceae</taxon>
        <taxon>Chrysochromulina</taxon>
    </lineage>
</organism>
<dbReference type="PANTHER" id="PTHR14614:SF132">
    <property type="entry name" value="PROTEIN-LYSINE METHYLTRANSFERASE C42C1.13"/>
    <property type="match status" value="1"/>
</dbReference>
<dbReference type="InterPro" id="IPR019410">
    <property type="entry name" value="Methyltransf_16"/>
</dbReference>
<dbReference type="SUPFAM" id="SSF53335">
    <property type="entry name" value="S-adenosyl-L-methionine-dependent methyltransferases"/>
    <property type="match status" value="1"/>
</dbReference>
<dbReference type="Pfam" id="PF13499">
    <property type="entry name" value="EF-hand_7"/>
    <property type="match status" value="1"/>
</dbReference>
<feature type="chain" id="PRO_5005601820" evidence="3">
    <location>
        <begin position="17"/>
        <end position="381"/>
    </location>
</feature>
<dbReference type="OrthoDB" id="10260307at2759"/>